<proteinExistence type="predicted"/>
<feature type="compositionally biased region" description="Basic and acidic residues" evidence="1">
    <location>
        <begin position="173"/>
        <end position="183"/>
    </location>
</feature>
<gene>
    <name evidence="2" type="ORF">PTSG_11432</name>
</gene>
<evidence type="ECO:0000256" key="1">
    <source>
        <dbReference type="SAM" id="MobiDB-lite"/>
    </source>
</evidence>
<name>F2UTE9_SALR5</name>
<keyword evidence="3" id="KW-1185">Reference proteome</keyword>
<evidence type="ECO:0000313" key="3">
    <source>
        <dbReference type="Proteomes" id="UP000007799"/>
    </source>
</evidence>
<sequence>MSSSDRLAEIARKKEQLAEIKRRRQERARTRTQPGVLAGTDLVDGDVNTLVEQLLSESSYAPPPSKVTISEDSQQQQQQQQQQARPAATRMRFRSRASLGVSEVRHEDILPAETIVYTKGAQTDPVAELEPKAQDEAAEQKEGGSGEQESKEEQVQAGEGEVAETGSDDGEGEEGKHAEEQVKVMDEGEAQDVMNTHDFQQFFDGASLLVERGGRIRVVLHPPFS</sequence>
<feature type="region of interest" description="Disordered" evidence="1">
    <location>
        <begin position="1"/>
        <end position="42"/>
    </location>
</feature>
<feature type="region of interest" description="Disordered" evidence="1">
    <location>
        <begin position="122"/>
        <end position="183"/>
    </location>
</feature>
<evidence type="ECO:0000313" key="2">
    <source>
        <dbReference type="EMBL" id="EGD82831.1"/>
    </source>
</evidence>
<feature type="compositionally biased region" description="Basic and acidic residues" evidence="1">
    <location>
        <begin position="1"/>
        <end position="20"/>
    </location>
</feature>
<dbReference type="RefSeq" id="XP_004987554.1">
    <property type="nucleotide sequence ID" value="XM_004987497.1"/>
</dbReference>
<accession>F2UTE9</accession>
<dbReference type="EMBL" id="GL833028">
    <property type="protein sequence ID" value="EGD82831.1"/>
    <property type="molecule type" value="Genomic_DNA"/>
</dbReference>
<dbReference type="GeneID" id="16068074"/>
<dbReference type="KEGG" id="sre:PTSG_11432"/>
<dbReference type="AlphaFoldDB" id="F2UTE9"/>
<dbReference type="GO" id="GO:0007018">
    <property type="term" value="P:microtubule-based movement"/>
    <property type="evidence" value="ECO:0007669"/>
    <property type="project" value="InterPro"/>
</dbReference>
<feature type="region of interest" description="Disordered" evidence="1">
    <location>
        <begin position="57"/>
        <end position="100"/>
    </location>
</feature>
<dbReference type="GO" id="GO:0005868">
    <property type="term" value="C:cytoplasmic dynein complex"/>
    <property type="evidence" value="ECO:0007669"/>
    <property type="project" value="InterPro"/>
</dbReference>
<reference evidence="2" key="1">
    <citation type="submission" date="2009-08" db="EMBL/GenBank/DDBJ databases">
        <title>Annotation of Salpingoeca rosetta.</title>
        <authorList>
            <consortium name="The Broad Institute Genome Sequencing Platform"/>
            <person name="Russ C."/>
            <person name="Cuomo C."/>
            <person name="Burger G."/>
            <person name="Gray M.W."/>
            <person name="Holland P.W.H."/>
            <person name="King N."/>
            <person name="Lang F.B.F."/>
            <person name="Roger A.J."/>
            <person name="Ruiz-Trillo I."/>
            <person name="Young S.K."/>
            <person name="Zeng Q."/>
            <person name="Gargeya S."/>
            <person name="Alvarado L."/>
            <person name="Berlin A."/>
            <person name="Chapman S.B."/>
            <person name="Chen Z."/>
            <person name="Freedman E."/>
            <person name="Gellesch M."/>
            <person name="Goldberg J."/>
            <person name="Griggs A."/>
            <person name="Gujja S."/>
            <person name="Heilman E."/>
            <person name="Heiman D."/>
            <person name="Howarth C."/>
            <person name="Mehta T."/>
            <person name="Neiman D."/>
            <person name="Pearson M."/>
            <person name="Roberts A."/>
            <person name="Saif S."/>
            <person name="Shea T."/>
            <person name="Shenoy N."/>
            <person name="Sisk P."/>
            <person name="Stolte C."/>
            <person name="Sykes S."/>
            <person name="White J."/>
            <person name="Yandava C."/>
            <person name="Haas B."/>
            <person name="Nusbaum C."/>
            <person name="Birren B."/>
        </authorList>
    </citation>
    <scope>NUCLEOTIDE SEQUENCE [LARGE SCALE GENOMIC DNA]</scope>
    <source>
        <strain evidence="2">ATCC 50818</strain>
    </source>
</reference>
<dbReference type="InterPro" id="IPR025956">
    <property type="entry name" value="DYNC1I1/DYNC1I2"/>
</dbReference>
<organism evidence="3">
    <name type="scientific">Salpingoeca rosetta (strain ATCC 50818 / BSB-021)</name>
    <dbReference type="NCBI Taxonomy" id="946362"/>
    <lineage>
        <taxon>Eukaryota</taxon>
        <taxon>Choanoflagellata</taxon>
        <taxon>Craspedida</taxon>
        <taxon>Salpingoecidae</taxon>
        <taxon>Salpingoeca</taxon>
    </lineage>
</organism>
<dbReference type="Pfam" id="PF11540">
    <property type="entry name" value="Dynein_IC2"/>
    <property type="match status" value="1"/>
</dbReference>
<protein>
    <submittedName>
        <fullName evidence="2">Uncharacterized protein</fullName>
    </submittedName>
</protein>
<feature type="compositionally biased region" description="Basic and acidic residues" evidence="1">
    <location>
        <begin position="129"/>
        <end position="154"/>
    </location>
</feature>
<dbReference type="Proteomes" id="UP000007799">
    <property type="component" value="Unassembled WGS sequence"/>
</dbReference>
<dbReference type="InParanoid" id="F2UTE9"/>
<feature type="compositionally biased region" description="Low complexity" evidence="1">
    <location>
        <begin position="74"/>
        <end position="83"/>
    </location>
</feature>